<dbReference type="InterPro" id="IPR014729">
    <property type="entry name" value="Rossmann-like_a/b/a_fold"/>
</dbReference>
<accession>A0A1N7NV73</accession>
<feature type="domain" description="UspA" evidence="1">
    <location>
        <begin position="1"/>
        <end position="137"/>
    </location>
</feature>
<evidence type="ECO:0000313" key="3">
    <source>
        <dbReference type="Proteomes" id="UP000186221"/>
    </source>
</evidence>
<dbReference type="OrthoDB" id="9792500at2"/>
<dbReference type="Pfam" id="PF00582">
    <property type="entry name" value="Usp"/>
    <property type="match status" value="1"/>
</dbReference>
<dbReference type="AlphaFoldDB" id="A0A1N7NV73"/>
<reference evidence="3" key="1">
    <citation type="submission" date="2017-01" db="EMBL/GenBank/DDBJ databases">
        <authorList>
            <person name="Varghese N."/>
            <person name="Submissions S."/>
        </authorList>
    </citation>
    <scope>NUCLEOTIDE SEQUENCE [LARGE SCALE GENOMIC DNA]</scope>
    <source>
        <strain evidence="3">DSM 19945</strain>
    </source>
</reference>
<dbReference type="Gene3D" id="3.40.50.620">
    <property type="entry name" value="HUPs"/>
    <property type="match status" value="1"/>
</dbReference>
<dbReference type="CDD" id="cd00293">
    <property type="entry name" value="USP-like"/>
    <property type="match status" value="1"/>
</dbReference>
<protein>
    <submittedName>
        <fullName evidence="2">Nucleotide-binding universal stress protein, UspA family</fullName>
    </submittedName>
</protein>
<keyword evidence="3" id="KW-1185">Reference proteome</keyword>
<sequence>MFKKIMVPVDLRHLPSQGKALSIAADLAKTNGAQVIYVTVTSPEPNALGRTPAEVEEKLNSFVANESAAHGHDAAGHLLISHDPAAELDAALIKACDTLHTDLVVMATHLPNVTDYLWSSHGGALANHVRASVFLVRA</sequence>
<dbReference type="InterPro" id="IPR006016">
    <property type="entry name" value="UspA"/>
</dbReference>
<dbReference type="SUPFAM" id="SSF52402">
    <property type="entry name" value="Adenine nucleotide alpha hydrolases-like"/>
    <property type="match status" value="1"/>
</dbReference>
<gene>
    <name evidence="2" type="ORF">SAMN05421580_108164</name>
</gene>
<name>A0A1N7NV73_9RHOB</name>
<evidence type="ECO:0000313" key="2">
    <source>
        <dbReference type="EMBL" id="SIT02210.1"/>
    </source>
</evidence>
<dbReference type="RefSeq" id="WP_076485449.1">
    <property type="nucleotide sequence ID" value="NZ_FTOG01000008.1"/>
</dbReference>
<dbReference type="STRING" id="453582.SAMN05421580_108164"/>
<dbReference type="EMBL" id="FTOG01000008">
    <property type="protein sequence ID" value="SIT02210.1"/>
    <property type="molecule type" value="Genomic_DNA"/>
</dbReference>
<proteinExistence type="predicted"/>
<dbReference type="Proteomes" id="UP000186221">
    <property type="component" value="Unassembled WGS sequence"/>
</dbReference>
<evidence type="ECO:0000259" key="1">
    <source>
        <dbReference type="Pfam" id="PF00582"/>
    </source>
</evidence>
<organism evidence="2 3">
    <name type="scientific">Rhodobacter aestuarii</name>
    <dbReference type="NCBI Taxonomy" id="453582"/>
    <lineage>
        <taxon>Bacteria</taxon>
        <taxon>Pseudomonadati</taxon>
        <taxon>Pseudomonadota</taxon>
        <taxon>Alphaproteobacteria</taxon>
        <taxon>Rhodobacterales</taxon>
        <taxon>Rhodobacter group</taxon>
        <taxon>Rhodobacter</taxon>
    </lineage>
</organism>